<evidence type="ECO:0000313" key="1">
    <source>
        <dbReference type="EMBL" id="TNV78923.1"/>
    </source>
</evidence>
<dbReference type="PANTHER" id="PTHR24109:SF3">
    <property type="entry name" value="LEUCINE-RICH REPEAT-CONTAINING PROTEIN 31"/>
    <property type="match status" value="1"/>
</dbReference>
<dbReference type="AlphaFoldDB" id="A0A8J8NP86"/>
<dbReference type="PANTHER" id="PTHR24109">
    <property type="entry name" value="LEUCINE-RICH REPEAT-CONTAINING PROTEIN 31"/>
    <property type="match status" value="1"/>
</dbReference>
<name>A0A8J8NP86_HALGN</name>
<reference evidence="1" key="1">
    <citation type="submission" date="2019-06" db="EMBL/GenBank/DDBJ databases">
        <authorList>
            <person name="Zheng W."/>
        </authorList>
    </citation>
    <scope>NUCLEOTIDE SEQUENCE</scope>
    <source>
        <strain evidence="1">QDHG01</strain>
    </source>
</reference>
<accession>A0A8J8NP86</accession>
<gene>
    <name evidence="1" type="ORF">FGO68_gene8912</name>
</gene>
<comment type="caution">
    <text evidence="1">The sequence shown here is derived from an EMBL/GenBank/DDBJ whole genome shotgun (WGS) entry which is preliminary data.</text>
</comment>
<sequence>MNQQARRKFNDYETQSSLTKDFQKLFQIRPIQDSQAQRVLEVEKSSTANAYLSSSLPNGPQGAAASEDDLEECPISVFSKVISKEGQLFSSTALFQMLYLQPEILVLKLIDCGITAIECKCIASNPHASSVELLDLSCNPIKLTGFLNLISKSSSRLQNVRELNLYLCQINADQIPIVGELLFNGKKIDQTNLIKLNLSHNKLGQLASHILGSWIQIDNLHHLQLEDCELEEPAQELLALSVQFMWDLKMMNLSCNTLKTEHLSLLFDGMRKLLTFPSLILEKCSFTEGLSFNQGKQEYGYLTELDMSLTPLSEEDCINLSEARCLQGLKLLKLEQCQLTSTSFKHIVGSTIIINLEILLVQKNHIERVKVKILRNFKPELLFMRLKLLDIRDNPIEQCQMHMCYGWQFSQTVILGWDKDNSLNSYHFDMEERFLQFRRGQKDYSLPNYPKPIHITTANALQLDLADDI</sequence>
<protein>
    <submittedName>
        <fullName evidence="1">Uncharacterized protein</fullName>
    </submittedName>
</protein>
<proteinExistence type="predicted"/>
<dbReference type="InterPro" id="IPR042419">
    <property type="entry name" value="LRC31"/>
</dbReference>
<dbReference type="OrthoDB" id="120976at2759"/>
<keyword evidence="2" id="KW-1185">Reference proteome</keyword>
<dbReference type="Proteomes" id="UP000785679">
    <property type="component" value="Unassembled WGS sequence"/>
</dbReference>
<evidence type="ECO:0000313" key="2">
    <source>
        <dbReference type="Proteomes" id="UP000785679"/>
    </source>
</evidence>
<dbReference type="EMBL" id="RRYP01009646">
    <property type="protein sequence ID" value="TNV78923.1"/>
    <property type="molecule type" value="Genomic_DNA"/>
</dbReference>
<organism evidence="1 2">
    <name type="scientific">Halteria grandinella</name>
    <dbReference type="NCBI Taxonomy" id="5974"/>
    <lineage>
        <taxon>Eukaryota</taxon>
        <taxon>Sar</taxon>
        <taxon>Alveolata</taxon>
        <taxon>Ciliophora</taxon>
        <taxon>Intramacronucleata</taxon>
        <taxon>Spirotrichea</taxon>
        <taxon>Stichotrichia</taxon>
        <taxon>Sporadotrichida</taxon>
        <taxon>Halteriidae</taxon>
        <taxon>Halteria</taxon>
    </lineage>
</organism>
<dbReference type="InterPro" id="IPR032675">
    <property type="entry name" value="LRR_dom_sf"/>
</dbReference>
<dbReference type="SUPFAM" id="SSF52047">
    <property type="entry name" value="RNI-like"/>
    <property type="match status" value="1"/>
</dbReference>
<dbReference type="Gene3D" id="3.80.10.10">
    <property type="entry name" value="Ribonuclease Inhibitor"/>
    <property type="match status" value="1"/>
</dbReference>